<accession>A0ABY2ANK7</accession>
<keyword evidence="3" id="KW-1185">Reference proteome</keyword>
<dbReference type="RefSeq" id="WP_131414164.1">
    <property type="nucleotide sequence ID" value="NZ_SJXE01000001.1"/>
</dbReference>
<feature type="transmembrane region" description="Helical" evidence="1">
    <location>
        <begin position="20"/>
        <end position="48"/>
    </location>
</feature>
<comment type="caution">
    <text evidence="2">The sequence shown here is derived from an EMBL/GenBank/DDBJ whole genome shotgun (WGS) entry which is preliminary data.</text>
</comment>
<evidence type="ECO:0000313" key="2">
    <source>
        <dbReference type="EMBL" id="TCI04781.1"/>
    </source>
</evidence>
<evidence type="ECO:0000313" key="3">
    <source>
        <dbReference type="Proteomes" id="UP000292554"/>
    </source>
</evidence>
<dbReference type="EMBL" id="SJXE01000001">
    <property type="protein sequence ID" value="TCI04781.1"/>
    <property type="molecule type" value="Genomic_DNA"/>
</dbReference>
<reference evidence="2 3" key="1">
    <citation type="submission" date="2019-02" db="EMBL/GenBank/DDBJ databases">
        <title>Corallincola luteus sp. nov., a marine bacterium isolated from surface sediment of Bohai Sea in China.</title>
        <authorList>
            <person name="Ren Q."/>
        </authorList>
    </citation>
    <scope>NUCLEOTIDE SEQUENCE [LARGE SCALE GENOMIC DNA]</scope>
    <source>
        <strain evidence="2 3">DASS28</strain>
    </source>
</reference>
<protein>
    <submittedName>
        <fullName evidence="2">Uncharacterized protein</fullName>
    </submittedName>
</protein>
<dbReference type="Proteomes" id="UP000292554">
    <property type="component" value="Unassembled WGS sequence"/>
</dbReference>
<feature type="transmembrane region" description="Helical" evidence="1">
    <location>
        <begin position="178"/>
        <end position="196"/>
    </location>
</feature>
<keyword evidence="1" id="KW-0472">Membrane</keyword>
<sequence length="217" mass="24267">MLSVLAGGYKLVSIIFTEGVSLASILLLVSGLSISLGSIGFFGSFIAADRGLNWLPSFIELPVGKTRNYRLIDNQYFVVPNTFFSRIHVYNKNLDFVRGWQVNTASKYFQIDSDASSENFNVVLDRGGNVRLYSFNTDGVLLNDAEVPSYSLEVLDDNKELKFTYGFGLGVFNSGFKAWFFIIFGTALATFVEKVLKKPNKTNPRGRLFAGFRRFTP</sequence>
<evidence type="ECO:0000256" key="1">
    <source>
        <dbReference type="SAM" id="Phobius"/>
    </source>
</evidence>
<keyword evidence="1" id="KW-0812">Transmembrane</keyword>
<proteinExistence type="predicted"/>
<keyword evidence="1" id="KW-1133">Transmembrane helix</keyword>
<gene>
    <name evidence="2" type="ORF">EZV61_02075</name>
</gene>
<organism evidence="2 3">
    <name type="scientific">Corallincola luteus</name>
    <dbReference type="NCBI Taxonomy" id="1775177"/>
    <lineage>
        <taxon>Bacteria</taxon>
        <taxon>Pseudomonadati</taxon>
        <taxon>Pseudomonadota</taxon>
        <taxon>Gammaproteobacteria</taxon>
        <taxon>Alteromonadales</taxon>
        <taxon>Psychromonadaceae</taxon>
        <taxon>Corallincola</taxon>
    </lineage>
</organism>
<name>A0ABY2ANK7_9GAMM</name>